<protein>
    <submittedName>
        <fullName evidence="1">3272_t:CDS:1</fullName>
    </submittedName>
</protein>
<organism evidence="1 2">
    <name type="scientific">Acaulospora colombiana</name>
    <dbReference type="NCBI Taxonomy" id="27376"/>
    <lineage>
        <taxon>Eukaryota</taxon>
        <taxon>Fungi</taxon>
        <taxon>Fungi incertae sedis</taxon>
        <taxon>Mucoromycota</taxon>
        <taxon>Glomeromycotina</taxon>
        <taxon>Glomeromycetes</taxon>
        <taxon>Diversisporales</taxon>
        <taxon>Acaulosporaceae</taxon>
        <taxon>Acaulospora</taxon>
    </lineage>
</organism>
<dbReference type="EMBL" id="CAJVPT010002854">
    <property type="protein sequence ID" value="CAG8488358.1"/>
    <property type="molecule type" value="Genomic_DNA"/>
</dbReference>
<feature type="non-terminal residue" evidence="1">
    <location>
        <position position="184"/>
    </location>
</feature>
<sequence length="184" mass="21364">MLILKDLKRVEDYEGLSLLFDESNEDSIVEVIDEKTLEQEGILPQASGIEDQQKNLDVSIIEAFWEFQKTIPKSRRIFTPAYWGVLDLTRESSYYCKHLTEKDINQLSQDFSNKISWKTMPPEKHIREYFDNNCEKNADNIGKLDIQKSDISSFQGMMTEEELKMSSTFPLFSGVFSSNRIKNA</sequence>
<reference evidence="1" key="1">
    <citation type="submission" date="2021-06" db="EMBL/GenBank/DDBJ databases">
        <authorList>
            <person name="Kallberg Y."/>
            <person name="Tangrot J."/>
            <person name="Rosling A."/>
        </authorList>
    </citation>
    <scope>NUCLEOTIDE SEQUENCE</scope>
    <source>
        <strain evidence="1">CL356</strain>
    </source>
</reference>
<evidence type="ECO:0000313" key="1">
    <source>
        <dbReference type="EMBL" id="CAG8488358.1"/>
    </source>
</evidence>
<name>A0ACA9KSV4_9GLOM</name>
<proteinExistence type="predicted"/>
<dbReference type="Proteomes" id="UP000789525">
    <property type="component" value="Unassembled WGS sequence"/>
</dbReference>
<keyword evidence="2" id="KW-1185">Reference proteome</keyword>
<comment type="caution">
    <text evidence="1">The sequence shown here is derived from an EMBL/GenBank/DDBJ whole genome shotgun (WGS) entry which is preliminary data.</text>
</comment>
<accession>A0ACA9KSV4</accession>
<gene>
    <name evidence="1" type="ORF">ACOLOM_LOCUS2275</name>
</gene>
<evidence type="ECO:0000313" key="2">
    <source>
        <dbReference type="Proteomes" id="UP000789525"/>
    </source>
</evidence>